<comment type="subcellular location">
    <subcellularLocation>
        <location evidence="1">Mitochondrion inner membrane</location>
        <topology evidence="1">Multi-pass membrane protein</topology>
    </subcellularLocation>
</comment>
<dbReference type="Gene3D" id="2.60.40.640">
    <property type="match status" value="1"/>
</dbReference>
<evidence type="ECO:0000256" key="11">
    <source>
        <dbReference type="ARBA" id="ARBA00023136"/>
    </source>
</evidence>
<dbReference type="InterPro" id="IPR014752">
    <property type="entry name" value="Arrestin-like_C"/>
</dbReference>
<evidence type="ECO:0000256" key="2">
    <source>
        <dbReference type="ARBA" id="ARBA00006375"/>
    </source>
</evidence>
<feature type="repeat" description="Solcar" evidence="13">
    <location>
        <begin position="317"/>
        <end position="405"/>
    </location>
</feature>
<dbReference type="InterPro" id="IPR002067">
    <property type="entry name" value="MCP"/>
</dbReference>
<dbReference type="PRINTS" id="PR00926">
    <property type="entry name" value="MITOCARRIER"/>
</dbReference>
<dbReference type="InterPro" id="IPR051028">
    <property type="entry name" value="Mito_Solute_Carrier"/>
</dbReference>
<keyword evidence="5 13" id="KW-0812">Transmembrane</keyword>
<organism evidence="15">
    <name type="scientific">Aceria tosichella</name>
    <name type="common">wheat curl mite</name>
    <dbReference type="NCBI Taxonomy" id="561515"/>
    <lineage>
        <taxon>Eukaryota</taxon>
        <taxon>Metazoa</taxon>
        <taxon>Ecdysozoa</taxon>
        <taxon>Arthropoda</taxon>
        <taxon>Chelicerata</taxon>
        <taxon>Arachnida</taxon>
        <taxon>Acari</taxon>
        <taxon>Acariformes</taxon>
        <taxon>Trombidiformes</taxon>
        <taxon>Prostigmata</taxon>
        <taxon>Eupodina</taxon>
        <taxon>Eriophyoidea</taxon>
        <taxon>Eriophyidae</taxon>
        <taxon>Eriophyinae</taxon>
        <taxon>Aceriini</taxon>
        <taxon>Aceria</taxon>
    </lineage>
</organism>
<dbReference type="GO" id="GO:0043490">
    <property type="term" value="P:malate-aspartate shuttle"/>
    <property type="evidence" value="ECO:0007669"/>
    <property type="project" value="TreeGrafter"/>
</dbReference>
<dbReference type="Gene3D" id="1.50.40.10">
    <property type="entry name" value="Mitochondrial carrier domain"/>
    <property type="match status" value="1"/>
</dbReference>
<feature type="repeat" description="Solcar" evidence="13">
    <location>
        <begin position="124"/>
        <end position="215"/>
    </location>
</feature>
<sequence length="436" mass="47869">MGLFLGIKQSDQLENSLKDVSIRQPAEVATDATASPDGQQRKEKYYLFFDGEPIVGKVSLHLKPDVKFEPNQTIKLEFVGEIELDSSSFHHRELTKLAKEYTQSVHTIAKVKSAEHRSAATEILESLYRFTLGSIAGAAGATVVYPIDLVKTRMQNQRAGSYVGELMYRNSIDCVKKVVRYEGAIGLYRGLLPQLVGVCPEKAIKLTMNDLVRNKFMDFNGNNSILPWQEVLAGGCAGASQVMFTNPLEIVKIRLQVAGEIATGPKTRALDVIKDLGLRGLYKGSKACFLRDIPFSAIYFPVYAHFKSSFADENGRNGPGSLLSAAMIAGVPAAYLVTPADVIKTRLQVQARAGQSTYTGVIDACRKIWKEEGFKAFWKGGPARILRSAPQFGFTLLTYEVLQRVFYVDFGGRRPAGSEPIPIKSVQLATSPASTD</sequence>
<keyword evidence="4 14" id="KW-0813">Transport</keyword>
<dbReference type="InterPro" id="IPR018108">
    <property type="entry name" value="MCP_transmembrane"/>
</dbReference>
<keyword evidence="8" id="KW-0106">Calcium</keyword>
<accession>A0A6G1SR01</accession>
<evidence type="ECO:0000256" key="12">
    <source>
        <dbReference type="ARBA" id="ARBA00038674"/>
    </source>
</evidence>
<dbReference type="EMBL" id="GGYP01007539">
    <property type="protein sequence ID" value="MDE52310.1"/>
    <property type="molecule type" value="Transcribed_RNA"/>
</dbReference>
<dbReference type="PANTHER" id="PTHR45678:SF9">
    <property type="entry name" value="CALCIUM-BINDING MITOCHONDRIAL CARRIER PROTEIN ARALAR1"/>
    <property type="match status" value="1"/>
</dbReference>
<evidence type="ECO:0000256" key="13">
    <source>
        <dbReference type="PROSITE-ProRule" id="PRU00282"/>
    </source>
</evidence>
<gene>
    <name evidence="15" type="primary">aralar1_1</name>
    <name evidence="15" type="ORF">g.7456</name>
</gene>
<comment type="similarity">
    <text evidence="2 14">Belongs to the mitochondrial carrier (TC 2.A.29) family.</text>
</comment>
<comment type="subunit">
    <text evidence="12">Homodimer (via N-terminus).</text>
</comment>
<feature type="repeat" description="Solcar" evidence="13">
    <location>
        <begin position="225"/>
        <end position="309"/>
    </location>
</feature>
<evidence type="ECO:0000256" key="5">
    <source>
        <dbReference type="ARBA" id="ARBA00022692"/>
    </source>
</evidence>
<evidence type="ECO:0000256" key="7">
    <source>
        <dbReference type="ARBA" id="ARBA00022792"/>
    </source>
</evidence>
<evidence type="ECO:0000256" key="8">
    <source>
        <dbReference type="ARBA" id="ARBA00022837"/>
    </source>
</evidence>
<keyword evidence="7" id="KW-0999">Mitochondrion inner membrane</keyword>
<dbReference type="Pfam" id="PF00153">
    <property type="entry name" value="Mito_carr"/>
    <property type="match status" value="3"/>
</dbReference>
<dbReference type="GO" id="GO:0015183">
    <property type="term" value="F:L-aspartate transmembrane transporter activity"/>
    <property type="evidence" value="ECO:0007669"/>
    <property type="project" value="TreeGrafter"/>
</dbReference>
<dbReference type="AlphaFoldDB" id="A0A6G1SR01"/>
<dbReference type="FunFam" id="1.50.40.10:FF:000004">
    <property type="entry name" value="Calcium-binding mitochondrial carrier protein Aralar1"/>
    <property type="match status" value="1"/>
</dbReference>
<dbReference type="GO" id="GO:0006886">
    <property type="term" value="P:intracellular protein transport"/>
    <property type="evidence" value="ECO:0007669"/>
    <property type="project" value="InterPro"/>
</dbReference>
<evidence type="ECO:0000256" key="14">
    <source>
        <dbReference type="RuleBase" id="RU000488"/>
    </source>
</evidence>
<dbReference type="InterPro" id="IPR023395">
    <property type="entry name" value="MCP_dom_sf"/>
</dbReference>
<dbReference type="SUPFAM" id="SSF103506">
    <property type="entry name" value="Mitochondrial carrier"/>
    <property type="match status" value="1"/>
</dbReference>
<keyword evidence="9" id="KW-1133">Transmembrane helix</keyword>
<dbReference type="Pfam" id="PF03643">
    <property type="entry name" value="Vps26"/>
    <property type="match status" value="1"/>
</dbReference>
<name>A0A6G1SR01_9ACAR</name>
<keyword evidence="10" id="KW-0496">Mitochondrion</keyword>
<evidence type="ECO:0000256" key="4">
    <source>
        <dbReference type="ARBA" id="ARBA00022448"/>
    </source>
</evidence>
<evidence type="ECO:0000313" key="15">
    <source>
        <dbReference type="EMBL" id="MDE52310.1"/>
    </source>
</evidence>
<proteinExistence type="inferred from homology"/>
<dbReference type="InterPro" id="IPR028934">
    <property type="entry name" value="Vps26-related"/>
</dbReference>
<evidence type="ECO:0000256" key="1">
    <source>
        <dbReference type="ARBA" id="ARBA00004448"/>
    </source>
</evidence>
<dbReference type="PANTHER" id="PTHR45678">
    <property type="entry name" value="MITOCHONDRIAL 2-OXODICARBOXYLATE CARRIER 1-RELATED"/>
    <property type="match status" value="1"/>
</dbReference>
<dbReference type="GO" id="GO:0005313">
    <property type="term" value="F:L-glutamate transmembrane transporter activity"/>
    <property type="evidence" value="ECO:0007669"/>
    <property type="project" value="TreeGrafter"/>
</dbReference>
<protein>
    <submittedName>
        <fullName evidence="15">Calcium-binding mitochondrial carrier protein Aralar1</fullName>
    </submittedName>
</protein>
<keyword evidence="6" id="KW-0677">Repeat</keyword>
<dbReference type="GO" id="GO:0005743">
    <property type="term" value="C:mitochondrial inner membrane"/>
    <property type="evidence" value="ECO:0007669"/>
    <property type="project" value="UniProtKB-SubCell"/>
</dbReference>
<evidence type="ECO:0000256" key="6">
    <source>
        <dbReference type="ARBA" id="ARBA00022737"/>
    </source>
</evidence>
<evidence type="ECO:0000256" key="3">
    <source>
        <dbReference type="ARBA" id="ARBA00009100"/>
    </source>
</evidence>
<evidence type="ECO:0000256" key="9">
    <source>
        <dbReference type="ARBA" id="ARBA00022989"/>
    </source>
</evidence>
<dbReference type="PROSITE" id="PS50920">
    <property type="entry name" value="SOLCAR"/>
    <property type="match status" value="3"/>
</dbReference>
<evidence type="ECO:0000256" key="10">
    <source>
        <dbReference type="ARBA" id="ARBA00023128"/>
    </source>
</evidence>
<comment type="similarity">
    <text evidence="3">Belongs to the VPS26 family.</text>
</comment>
<reference evidence="15" key="1">
    <citation type="submission" date="2018-10" db="EMBL/GenBank/DDBJ databases">
        <title>Transcriptome assembly of Aceria tosichella (Wheat curl mite) Type 2.</title>
        <authorList>
            <person name="Scully E.D."/>
            <person name="Geib S.M."/>
            <person name="Palmer N.A."/>
            <person name="Gupta A.K."/>
            <person name="Sarath G."/>
            <person name="Tatineni S."/>
        </authorList>
    </citation>
    <scope>NUCLEOTIDE SEQUENCE</scope>
    <source>
        <strain evidence="15">LincolnNE</strain>
    </source>
</reference>
<keyword evidence="11 13" id="KW-0472">Membrane</keyword>